<organism evidence="7 8">
    <name type="scientific">Cytospora chrysosperma</name>
    <name type="common">Cytospora canker fungus</name>
    <name type="synonym">Sphaeria chrysosperma</name>
    <dbReference type="NCBI Taxonomy" id="252740"/>
    <lineage>
        <taxon>Eukaryota</taxon>
        <taxon>Fungi</taxon>
        <taxon>Dikarya</taxon>
        <taxon>Ascomycota</taxon>
        <taxon>Pezizomycotina</taxon>
        <taxon>Sordariomycetes</taxon>
        <taxon>Sordariomycetidae</taxon>
        <taxon>Diaporthales</taxon>
        <taxon>Cytosporaceae</taxon>
        <taxon>Cytospora</taxon>
    </lineage>
</organism>
<dbReference type="SUPFAM" id="SSF53335">
    <property type="entry name" value="S-adenosyl-L-methionine-dependent methyltransferases"/>
    <property type="match status" value="1"/>
</dbReference>
<dbReference type="Gene3D" id="3.40.50.150">
    <property type="entry name" value="Vaccinia Virus protein VP39"/>
    <property type="match status" value="1"/>
</dbReference>
<dbReference type="InterPro" id="IPR016461">
    <property type="entry name" value="COMT-like"/>
</dbReference>
<dbReference type="PANTHER" id="PTHR43712">
    <property type="entry name" value="PUTATIVE (AFU_ORTHOLOGUE AFUA_4G14580)-RELATED"/>
    <property type="match status" value="1"/>
</dbReference>
<dbReference type="InterPro" id="IPR029063">
    <property type="entry name" value="SAM-dependent_MTases_sf"/>
</dbReference>
<evidence type="ECO:0000313" key="8">
    <source>
        <dbReference type="Proteomes" id="UP000284375"/>
    </source>
</evidence>
<proteinExistence type="predicted"/>
<evidence type="ECO:0000256" key="3">
    <source>
        <dbReference type="ARBA" id="ARBA00022691"/>
    </source>
</evidence>
<name>A0A423VKS0_CYTCH</name>
<accession>A0A423VKS0</accession>
<dbReference type="PROSITE" id="PS51683">
    <property type="entry name" value="SAM_OMT_II"/>
    <property type="match status" value="1"/>
</dbReference>
<feature type="active site" description="Proton acceptor" evidence="4">
    <location>
        <position position="313"/>
    </location>
</feature>
<keyword evidence="3" id="KW-0949">S-adenosyl-L-methionine</keyword>
<dbReference type="EMBL" id="LJZO01000042">
    <property type="protein sequence ID" value="ROV91595.1"/>
    <property type="molecule type" value="Genomic_DNA"/>
</dbReference>
<sequence length="407" mass="45368">MSHLQSATGSERVSGRSNIENILELCAGVTQESFANDGERAQALQALWGLAAQLETPWETIVRLCMGQPALGAALKVFKDLNLFEKWHARGNVEMTATELAELVNADAALLSRLLRHLAANNLLEETSPDVFKPTAFSQSLVQPVFGEWINYLYDAIIPCFQTLPTWLSKNAYKAPVDPANGVFHAATGWSGGDLFDYYNAHPREGASFNYVMGAVMANQASWLDIYPHERIVATERQDVGPLVVDIGGNVGHDLDRFRAAYPDRAAQLYLQDRASVVKLSKCPDPVNKMEYDFFTPQPIRDARVYYMHGVLHDWPDELVLEILKNQRAALKHGYSKLLIHDHVLQETRAHPHATAYDLTMMVKVAGVERTETHWRDLLKVAGFDVVKIWSSPLAVQSIIEAVPAGH</sequence>
<dbReference type="SUPFAM" id="SSF46785">
    <property type="entry name" value="Winged helix' DNA-binding domain"/>
    <property type="match status" value="1"/>
</dbReference>
<dbReference type="GO" id="GO:0032259">
    <property type="term" value="P:methylation"/>
    <property type="evidence" value="ECO:0007669"/>
    <property type="project" value="UniProtKB-KW"/>
</dbReference>
<dbReference type="GO" id="GO:0008171">
    <property type="term" value="F:O-methyltransferase activity"/>
    <property type="evidence" value="ECO:0007669"/>
    <property type="project" value="InterPro"/>
</dbReference>
<evidence type="ECO:0000256" key="2">
    <source>
        <dbReference type="ARBA" id="ARBA00022679"/>
    </source>
</evidence>
<keyword evidence="1" id="KW-0489">Methyltransferase</keyword>
<dbReference type="PANTHER" id="PTHR43712:SF17">
    <property type="entry name" value="O-METHYLTRANSFERASE"/>
    <property type="match status" value="1"/>
</dbReference>
<dbReference type="InterPro" id="IPR036388">
    <property type="entry name" value="WH-like_DNA-bd_sf"/>
</dbReference>
<keyword evidence="2" id="KW-0808">Transferase</keyword>
<feature type="domain" description="O-methyltransferase dimerisation" evidence="6">
    <location>
        <begin position="73"/>
        <end position="143"/>
    </location>
</feature>
<dbReference type="OrthoDB" id="3340390at2759"/>
<dbReference type="InterPro" id="IPR001077">
    <property type="entry name" value="COMT_C"/>
</dbReference>
<gene>
    <name evidence="7" type="ORF">VSDG_07937</name>
</gene>
<evidence type="ECO:0000259" key="5">
    <source>
        <dbReference type="Pfam" id="PF00891"/>
    </source>
</evidence>
<evidence type="ECO:0000256" key="4">
    <source>
        <dbReference type="PIRSR" id="PIRSR005739-1"/>
    </source>
</evidence>
<dbReference type="InterPro" id="IPR036390">
    <property type="entry name" value="WH_DNA-bd_sf"/>
</dbReference>
<comment type="caution">
    <text evidence="7">The sequence shown here is derived from an EMBL/GenBank/DDBJ whole genome shotgun (WGS) entry which is preliminary data.</text>
</comment>
<evidence type="ECO:0000259" key="6">
    <source>
        <dbReference type="Pfam" id="PF08100"/>
    </source>
</evidence>
<evidence type="ECO:0000256" key="1">
    <source>
        <dbReference type="ARBA" id="ARBA00022603"/>
    </source>
</evidence>
<dbReference type="InterPro" id="IPR012967">
    <property type="entry name" value="COMT_dimerisation"/>
</dbReference>
<dbReference type="Proteomes" id="UP000284375">
    <property type="component" value="Unassembled WGS sequence"/>
</dbReference>
<dbReference type="GO" id="GO:0046983">
    <property type="term" value="F:protein dimerization activity"/>
    <property type="evidence" value="ECO:0007669"/>
    <property type="project" value="InterPro"/>
</dbReference>
<dbReference type="Pfam" id="PF08100">
    <property type="entry name" value="Dimerisation"/>
    <property type="match status" value="1"/>
</dbReference>
<dbReference type="PIRSF" id="PIRSF005739">
    <property type="entry name" value="O-mtase"/>
    <property type="match status" value="1"/>
</dbReference>
<dbReference type="AlphaFoldDB" id="A0A423VKS0"/>
<dbReference type="Gene3D" id="1.10.10.10">
    <property type="entry name" value="Winged helix-like DNA-binding domain superfamily/Winged helix DNA-binding domain"/>
    <property type="match status" value="1"/>
</dbReference>
<protein>
    <submittedName>
        <fullName evidence="7">Uncharacterized protein</fullName>
    </submittedName>
</protein>
<feature type="domain" description="O-methyltransferase C-terminal" evidence="5">
    <location>
        <begin position="183"/>
        <end position="384"/>
    </location>
</feature>
<dbReference type="Pfam" id="PF00891">
    <property type="entry name" value="Methyltransf_2"/>
    <property type="match status" value="1"/>
</dbReference>
<keyword evidence="8" id="KW-1185">Reference proteome</keyword>
<reference evidence="7 8" key="1">
    <citation type="submission" date="2015-09" db="EMBL/GenBank/DDBJ databases">
        <title>Host preference determinants of Valsa canker pathogens revealed by comparative genomics.</title>
        <authorList>
            <person name="Yin Z."/>
            <person name="Huang L."/>
        </authorList>
    </citation>
    <scope>NUCLEOTIDE SEQUENCE [LARGE SCALE GENOMIC DNA]</scope>
    <source>
        <strain evidence="7 8">YSFL</strain>
    </source>
</reference>
<evidence type="ECO:0000313" key="7">
    <source>
        <dbReference type="EMBL" id="ROV91595.1"/>
    </source>
</evidence>